<accession>A0ACD4DIX1</accession>
<organism evidence="1 2">
    <name type="scientific">Rhodococcus sacchari</name>
    <dbReference type="NCBI Taxonomy" id="2962047"/>
    <lineage>
        <taxon>Bacteria</taxon>
        <taxon>Bacillati</taxon>
        <taxon>Actinomycetota</taxon>
        <taxon>Actinomycetes</taxon>
        <taxon>Mycobacteriales</taxon>
        <taxon>Nocardiaceae</taxon>
        <taxon>Rhodococcus</taxon>
    </lineage>
</organism>
<sequence length="424" mass="45508">MPTGLQRLADDLDERLAEVDARYTATYPGADGSRQPVHTVYIPADRYEAGTATQWGAQALEVLDAHIDGPADLAAVTGIDPALAEEVLPLVETKLRTEPIEDLRIDFEDGFTQAGVPVQDRDADEDAHVARTAALVAADLSATPFVGLRFSSFEAATRRRGLRTLDGFVSVLAQSGSVPDGFVVTLPKVTATEQVSAMVTVCEHLETTYSLTAPLRFEIQIETPQAICGPDGTAAVATMIRAAQGRCSGLHYGTYDYSAACDIAAEYQAMDHPVADHAKATMQVAAAGTGVRLSDGSTNRLPVGDRESIRQAWGLHARLVDRSLRRGFYQGWDLHPAQLPTRYAATFAFYRRSLPTAAARIAAYVDPSLSSGYLDEPATARALASFLLRGTSCGAVTEKEVCERTGTTLDHLARLAGRPVETTR</sequence>
<name>A0ACD4DIX1_9NOCA</name>
<evidence type="ECO:0000313" key="1">
    <source>
        <dbReference type="EMBL" id="UYP20009.1"/>
    </source>
</evidence>
<gene>
    <name evidence="1" type="ORF">OED52_05520</name>
</gene>
<protein>
    <submittedName>
        <fullName evidence="1">Aldolase</fullName>
    </submittedName>
</protein>
<proteinExistence type="predicted"/>
<dbReference type="Proteomes" id="UP001156484">
    <property type="component" value="Chromosome"/>
</dbReference>
<reference evidence="1" key="1">
    <citation type="submission" date="2022-10" db="EMBL/GenBank/DDBJ databases">
        <title>Rhodococcus ferula Z13 complete genome.</title>
        <authorList>
            <person name="Long X."/>
            <person name="Zang M."/>
        </authorList>
    </citation>
    <scope>NUCLEOTIDE SEQUENCE</scope>
    <source>
        <strain evidence="1">Z13</strain>
    </source>
</reference>
<keyword evidence="2" id="KW-1185">Reference proteome</keyword>
<dbReference type="EMBL" id="CP107551">
    <property type="protein sequence ID" value="UYP20009.1"/>
    <property type="molecule type" value="Genomic_DNA"/>
</dbReference>
<evidence type="ECO:0000313" key="2">
    <source>
        <dbReference type="Proteomes" id="UP001156484"/>
    </source>
</evidence>